<keyword evidence="1" id="KW-0472">Membrane</keyword>
<feature type="transmembrane region" description="Helical" evidence="1">
    <location>
        <begin position="198"/>
        <end position="221"/>
    </location>
</feature>
<evidence type="ECO:0000313" key="3">
    <source>
        <dbReference type="EMBL" id="ELY43058.1"/>
    </source>
</evidence>
<keyword evidence="1" id="KW-0812">Transmembrane</keyword>
<protein>
    <submittedName>
        <fullName evidence="3">Abortive infection protein</fullName>
    </submittedName>
</protein>
<dbReference type="InterPro" id="IPR003675">
    <property type="entry name" value="Rce1/LyrA-like_dom"/>
</dbReference>
<feature type="transmembrane region" description="Helical" evidence="1">
    <location>
        <begin position="62"/>
        <end position="83"/>
    </location>
</feature>
<dbReference type="EMBL" id="AOHW01000022">
    <property type="protein sequence ID" value="ELY43058.1"/>
    <property type="molecule type" value="Genomic_DNA"/>
</dbReference>
<evidence type="ECO:0000313" key="4">
    <source>
        <dbReference type="Proteomes" id="UP000011599"/>
    </source>
</evidence>
<evidence type="ECO:0000256" key="1">
    <source>
        <dbReference type="SAM" id="Phobius"/>
    </source>
</evidence>
<comment type="caution">
    <text evidence="3">The sequence shown here is derived from an EMBL/GenBank/DDBJ whole genome shotgun (WGS) entry which is preliminary data.</text>
</comment>
<evidence type="ECO:0000259" key="2">
    <source>
        <dbReference type="Pfam" id="PF02517"/>
    </source>
</evidence>
<dbReference type="GO" id="GO:0004175">
    <property type="term" value="F:endopeptidase activity"/>
    <property type="evidence" value="ECO:0007669"/>
    <property type="project" value="UniProtKB-ARBA"/>
</dbReference>
<dbReference type="AlphaFoldDB" id="L9W3Y7"/>
<organism evidence="3 4">
    <name type="scientific">Natronorubrum tibetense GA33</name>
    <dbReference type="NCBI Taxonomy" id="1114856"/>
    <lineage>
        <taxon>Archaea</taxon>
        <taxon>Methanobacteriati</taxon>
        <taxon>Methanobacteriota</taxon>
        <taxon>Stenosarchaea group</taxon>
        <taxon>Halobacteria</taxon>
        <taxon>Halobacteriales</taxon>
        <taxon>Natrialbaceae</taxon>
        <taxon>Natronorubrum</taxon>
    </lineage>
</organism>
<keyword evidence="4" id="KW-1185">Reference proteome</keyword>
<feature type="transmembrane region" description="Helical" evidence="1">
    <location>
        <begin position="168"/>
        <end position="186"/>
    </location>
</feature>
<dbReference type="STRING" id="1114856.GCA_000383975_00893"/>
<accession>L9W3Y7</accession>
<feature type="domain" description="CAAX prenyl protease 2/Lysostaphin resistance protein A-like" evidence="2">
    <location>
        <begin position="152"/>
        <end position="263"/>
    </location>
</feature>
<gene>
    <name evidence="3" type="ORF">C496_06977</name>
</gene>
<dbReference type="OrthoDB" id="205137at2157"/>
<dbReference type="RefSeq" id="WP_006089215.1">
    <property type="nucleotide sequence ID" value="NZ_AOHW01000022.1"/>
</dbReference>
<dbReference type="eggNOG" id="arCOG10178">
    <property type="taxonomic scope" value="Archaea"/>
</dbReference>
<feature type="transmembrane region" description="Helical" evidence="1">
    <location>
        <begin position="228"/>
        <end position="248"/>
    </location>
</feature>
<reference evidence="3 4" key="1">
    <citation type="journal article" date="2014" name="PLoS Genet.">
        <title>Phylogenetically driven sequencing of extremely halophilic archaea reveals strategies for static and dynamic osmo-response.</title>
        <authorList>
            <person name="Becker E.A."/>
            <person name="Seitzer P.M."/>
            <person name="Tritt A."/>
            <person name="Larsen D."/>
            <person name="Krusor M."/>
            <person name="Yao A.I."/>
            <person name="Wu D."/>
            <person name="Madern D."/>
            <person name="Eisen J.A."/>
            <person name="Darling A.E."/>
            <person name="Facciotti M.T."/>
        </authorList>
    </citation>
    <scope>NUCLEOTIDE SEQUENCE [LARGE SCALE GENOMIC DNA]</scope>
    <source>
        <strain evidence="3 4">GA33</strain>
    </source>
</reference>
<sequence length="276" mass="28597">MDSKSDSERDSGERKTEFDGITARGVGALFALGFLGIVALAATTPAQLADIPEAADVPVVLLVAAVIVQSSILLVIAVLIGCYTAPRVGLRSHVLERVTRGTPILPRLREEFPIAAGLGIAAGLAIVLAEAVLAPTPANAPGSADATIGAVLASVPLRFLYGGITEELLLRWGFMSLVAFGLWKTVGRTSAEPSSRLMASAVTIAAVVFGIGHLPAALALYGELTPEVVTWIVLGNAIGGLAFGWLFWKRSLEAAMLAHGFAHVVFVALSLVIVAV</sequence>
<proteinExistence type="predicted"/>
<dbReference type="Pfam" id="PF02517">
    <property type="entry name" value="Rce1-like"/>
    <property type="match status" value="1"/>
</dbReference>
<feature type="transmembrane region" description="Helical" evidence="1">
    <location>
        <begin position="114"/>
        <end position="134"/>
    </location>
</feature>
<feature type="transmembrane region" description="Helical" evidence="1">
    <location>
        <begin position="254"/>
        <end position="275"/>
    </location>
</feature>
<feature type="transmembrane region" description="Helical" evidence="1">
    <location>
        <begin position="21"/>
        <end position="42"/>
    </location>
</feature>
<keyword evidence="1" id="KW-1133">Transmembrane helix</keyword>
<name>L9W3Y7_9EURY</name>
<dbReference type="Proteomes" id="UP000011599">
    <property type="component" value="Unassembled WGS sequence"/>
</dbReference>
<dbReference type="PATRIC" id="fig|1114856.3.peg.1460"/>
<dbReference type="GO" id="GO:0080120">
    <property type="term" value="P:CAAX-box protein maturation"/>
    <property type="evidence" value="ECO:0007669"/>
    <property type="project" value="UniProtKB-ARBA"/>
</dbReference>